<comment type="caution">
    <text evidence="2">The sequence shown here is derived from an EMBL/GenBank/DDBJ whole genome shotgun (WGS) entry which is preliminary data.</text>
</comment>
<dbReference type="SUPFAM" id="SSF47413">
    <property type="entry name" value="lambda repressor-like DNA-binding domains"/>
    <property type="match status" value="1"/>
</dbReference>
<reference evidence="2 3" key="1">
    <citation type="submission" date="2024-03" db="EMBL/GenBank/DDBJ databases">
        <title>Human intestinal bacterial collection.</title>
        <authorList>
            <person name="Pauvert C."/>
            <person name="Hitch T.C.A."/>
            <person name="Clavel T."/>
        </authorList>
    </citation>
    <scope>NUCLEOTIDE SEQUENCE [LARGE SCALE GENOMIC DNA]</scope>
    <source>
        <strain evidence="2 3">CLA-JM-H44</strain>
    </source>
</reference>
<dbReference type="InterPro" id="IPR001387">
    <property type="entry name" value="Cro/C1-type_HTH"/>
</dbReference>
<organism evidence="2 3">
    <name type="scientific">Solibaculum intestinale</name>
    <dbReference type="NCBI Taxonomy" id="3133165"/>
    <lineage>
        <taxon>Bacteria</taxon>
        <taxon>Bacillati</taxon>
        <taxon>Bacillota</taxon>
        <taxon>Clostridia</taxon>
        <taxon>Eubacteriales</taxon>
        <taxon>Oscillospiraceae</taxon>
        <taxon>Solibaculum</taxon>
    </lineage>
</organism>
<dbReference type="InterPro" id="IPR010982">
    <property type="entry name" value="Lambda_DNA-bd_dom_sf"/>
</dbReference>
<evidence type="ECO:0000313" key="3">
    <source>
        <dbReference type="Proteomes" id="UP001489509"/>
    </source>
</evidence>
<accession>A0ABV1DXM5</accession>
<dbReference type="Gene3D" id="1.10.260.40">
    <property type="entry name" value="lambda repressor-like DNA-binding domains"/>
    <property type="match status" value="1"/>
</dbReference>
<feature type="domain" description="HTH cro/C1-type" evidence="1">
    <location>
        <begin position="6"/>
        <end position="67"/>
    </location>
</feature>
<proteinExistence type="predicted"/>
<name>A0ABV1DXM5_9FIRM</name>
<sequence length="86" mass="10240">MVKLRVHELLEKEGKSKYWLYKQLNMSYQSFRRMIDNQVKSISRENIEALCQIFQCTPADIFEFTDEDIVPRKEEPGGKDEEKRPG</sequence>
<dbReference type="RefSeq" id="WP_349218069.1">
    <property type="nucleotide sequence ID" value="NZ_JBBMFD010000003.1"/>
</dbReference>
<protein>
    <submittedName>
        <fullName evidence="2">Helix-turn-helix transcriptional regulator</fullName>
    </submittedName>
</protein>
<keyword evidence="3" id="KW-1185">Reference proteome</keyword>
<dbReference type="EMBL" id="JBBMFD010000003">
    <property type="protein sequence ID" value="MEQ2439803.1"/>
    <property type="molecule type" value="Genomic_DNA"/>
</dbReference>
<evidence type="ECO:0000259" key="1">
    <source>
        <dbReference type="Pfam" id="PF13443"/>
    </source>
</evidence>
<dbReference type="Pfam" id="PF13443">
    <property type="entry name" value="HTH_26"/>
    <property type="match status" value="1"/>
</dbReference>
<evidence type="ECO:0000313" key="2">
    <source>
        <dbReference type="EMBL" id="MEQ2439803.1"/>
    </source>
</evidence>
<gene>
    <name evidence="2" type="ORF">WMO26_03065</name>
</gene>
<dbReference type="Proteomes" id="UP001489509">
    <property type="component" value="Unassembled WGS sequence"/>
</dbReference>